<sequence>MLPISPVPLKVGVVSFVAPLLPMLPITGATLSLISGASGCAGGLGIKGNGENAGGRATIACGIRGGGRQDV</sequence>
<organism evidence="1 2">
    <name type="scientific">Salmonella enterica I</name>
    <dbReference type="NCBI Taxonomy" id="59201"/>
    <lineage>
        <taxon>Bacteria</taxon>
        <taxon>Pseudomonadati</taxon>
        <taxon>Pseudomonadota</taxon>
        <taxon>Gammaproteobacteria</taxon>
        <taxon>Enterobacterales</taxon>
        <taxon>Enterobacteriaceae</taxon>
        <taxon>Salmonella</taxon>
    </lineage>
</organism>
<protein>
    <submittedName>
        <fullName evidence="1">Uncharacterized protein</fullName>
    </submittedName>
</protein>
<gene>
    <name evidence="1" type="ORF">NCTC6754_03888</name>
</gene>
<evidence type="ECO:0000313" key="2">
    <source>
        <dbReference type="Proteomes" id="UP000269208"/>
    </source>
</evidence>
<evidence type="ECO:0000313" key="1">
    <source>
        <dbReference type="EMBL" id="VEB55544.1"/>
    </source>
</evidence>
<dbReference type="AlphaFoldDB" id="A0A3S4IHU9"/>
<proteinExistence type="predicted"/>
<accession>A0A3S4IHU9</accession>
<name>A0A3S4IHU9_SALET</name>
<dbReference type="EMBL" id="LR134190">
    <property type="protein sequence ID" value="VEB55544.1"/>
    <property type="molecule type" value="Genomic_DNA"/>
</dbReference>
<reference evidence="1 2" key="1">
    <citation type="submission" date="2018-12" db="EMBL/GenBank/DDBJ databases">
        <authorList>
            <consortium name="Pathogen Informatics"/>
        </authorList>
    </citation>
    <scope>NUCLEOTIDE SEQUENCE [LARGE SCALE GENOMIC DNA]</scope>
    <source>
        <strain evidence="1 2">NCTC6754</strain>
    </source>
</reference>
<dbReference type="Proteomes" id="UP000269208">
    <property type="component" value="Chromosome"/>
</dbReference>